<dbReference type="PANTHER" id="PTHR43399">
    <property type="entry name" value="SUBTILISIN-RELATED"/>
    <property type="match status" value="1"/>
</dbReference>
<dbReference type="EMBL" id="JAULSU010000002">
    <property type="protein sequence ID" value="KAK0627616.1"/>
    <property type="molecule type" value="Genomic_DNA"/>
</dbReference>
<evidence type="ECO:0000259" key="6">
    <source>
        <dbReference type="Pfam" id="PF24476"/>
    </source>
</evidence>
<feature type="active site" description="Charge relay system" evidence="2">
    <location>
        <position position="618"/>
    </location>
</feature>
<feature type="domain" description="DUF7580" evidence="6">
    <location>
        <begin position="199"/>
        <end position="525"/>
    </location>
</feature>
<evidence type="ECO:0000256" key="4">
    <source>
        <dbReference type="SAM" id="SignalP"/>
    </source>
</evidence>
<keyword evidence="2" id="KW-0645">Protease</keyword>
<dbReference type="Pfam" id="PF00082">
    <property type="entry name" value="Peptidase_S8"/>
    <property type="match status" value="1"/>
</dbReference>
<organism evidence="7 8">
    <name type="scientific">Immersiella caudata</name>
    <dbReference type="NCBI Taxonomy" id="314043"/>
    <lineage>
        <taxon>Eukaryota</taxon>
        <taxon>Fungi</taxon>
        <taxon>Dikarya</taxon>
        <taxon>Ascomycota</taxon>
        <taxon>Pezizomycotina</taxon>
        <taxon>Sordariomycetes</taxon>
        <taxon>Sordariomycetidae</taxon>
        <taxon>Sordariales</taxon>
        <taxon>Lasiosphaeriaceae</taxon>
        <taxon>Immersiella</taxon>
    </lineage>
</organism>
<dbReference type="Proteomes" id="UP001175000">
    <property type="component" value="Unassembled WGS sequence"/>
</dbReference>
<dbReference type="Pfam" id="PF24476">
    <property type="entry name" value="DUF7580"/>
    <property type="match status" value="1"/>
</dbReference>
<feature type="active site" description="Charge relay system" evidence="2">
    <location>
        <position position="679"/>
    </location>
</feature>
<comment type="similarity">
    <text evidence="1 2">Belongs to the peptidase S8 family.</text>
</comment>
<evidence type="ECO:0000313" key="7">
    <source>
        <dbReference type="EMBL" id="KAK0627616.1"/>
    </source>
</evidence>
<dbReference type="InterPro" id="IPR056002">
    <property type="entry name" value="DUF7580"/>
</dbReference>
<dbReference type="Gene3D" id="3.40.50.200">
    <property type="entry name" value="Peptidase S8/S53 domain"/>
    <property type="match status" value="1"/>
</dbReference>
<protein>
    <submittedName>
        <fullName evidence="7">Peptidase S8/S53 domain-containing protein</fullName>
    </submittedName>
</protein>
<evidence type="ECO:0000313" key="8">
    <source>
        <dbReference type="Proteomes" id="UP001175000"/>
    </source>
</evidence>
<evidence type="ECO:0000259" key="5">
    <source>
        <dbReference type="Pfam" id="PF00082"/>
    </source>
</evidence>
<dbReference type="GO" id="GO:0006508">
    <property type="term" value="P:proteolysis"/>
    <property type="evidence" value="ECO:0007669"/>
    <property type="project" value="UniProtKB-KW"/>
</dbReference>
<evidence type="ECO:0000256" key="2">
    <source>
        <dbReference type="PROSITE-ProRule" id="PRU01240"/>
    </source>
</evidence>
<keyword evidence="2" id="KW-0720">Serine protease</keyword>
<comment type="caution">
    <text evidence="7">The sequence shown here is derived from an EMBL/GenBank/DDBJ whole genome shotgun (WGS) entry which is preliminary data.</text>
</comment>
<dbReference type="InterPro" id="IPR000209">
    <property type="entry name" value="Peptidase_S8/S53_dom"/>
</dbReference>
<feature type="region of interest" description="Disordered" evidence="3">
    <location>
        <begin position="256"/>
        <end position="275"/>
    </location>
</feature>
<keyword evidence="8" id="KW-1185">Reference proteome</keyword>
<dbReference type="InterPro" id="IPR051048">
    <property type="entry name" value="Peptidase_S8/S53_subtilisin"/>
</dbReference>
<keyword evidence="2" id="KW-0378">Hydrolase</keyword>
<gene>
    <name evidence="7" type="ORF">B0T14DRAFT_139902</name>
</gene>
<dbReference type="SUPFAM" id="SSF52743">
    <property type="entry name" value="Subtilisin-like"/>
    <property type="match status" value="1"/>
</dbReference>
<sequence length="931" mass="102554">METAISSLLSVLRGLSWPAGASANERTAATLASSAALIGERVASVGDANSKVRGASIPLSARLCAAAKCLRDGETVATLATGVQTLNEELLHELERIVTWPKRSKQFTARPVEELVELLDATPSVPKDKLDETVLKFLTEAQSSLRENLVEICDRIIASAPPEPPTDEIQSESEVCIPQHVVDKILTAVLKCSVCSSASCLQGSARNRDKPQHHPTWLYLGRPKQSGDAPALFDVLVSSHSYLYWQEIGLGAGSKKCESAGSSRNPKRKRVRFSEPAQPSFSIGISTPARREVSEFCGILARQSCARIFLELEDQHLVETDEEETFHHDILEGEGISLARILHDYDLSVAERIRLAHTIARAFWQLYNTNLTSTRWTDHNIWFSLGRADVVSGNAYIALPFRGEEAQLGEYIQGGLIHKCPRIFALGVLLLEIGLAQPIQCRHPEPSDQHFFGKTNRDYAEATGLLKSLEEGTWAGYCSKRLFDRAVKDCLNGQNFSSCHHRDGDNDSITERRRILYEKVVEPLGLLAGSFHPERPAGIKKKGRTTTDVRLVEKLSSTRLEVKELPLYTLGSFHAGRAANPDEWLEDLRVISRYVYDCTEKARREGRALTPVRVAILDSGCNLQVEYFQEEPQRVSRITDRRDFVEQSFSDKEELEAVTGSEINDEPPASTLMKDTFGHGTLMAMLLVETAPTAELIIGRVAENTTELEGKEHAISEAIRWAGIDRKADIISMSFGVCDADGHISDAILDVRKSRKDKVIFLASAGNSGPHQGITFPACRDDVLSIRMADHLGAVAASNPPTEWRGHVSFATFGANIPSRLLERHHEPEVCKPGSSVSTAVAAGIAATMLSYTALLPLLFPNLDKTKLLLNLGTPQGARALFELLSDDMGNRMRFINPVKFITDRGDNMLRLCALIDCARKAGSERIVGLQ</sequence>
<dbReference type="CDD" id="cd00306">
    <property type="entry name" value="Peptidases_S8_S53"/>
    <property type="match status" value="1"/>
</dbReference>
<feature type="signal peptide" evidence="4">
    <location>
        <begin position="1"/>
        <end position="23"/>
    </location>
</feature>
<accession>A0AA39X5E2</accession>
<evidence type="ECO:0000256" key="3">
    <source>
        <dbReference type="SAM" id="MobiDB-lite"/>
    </source>
</evidence>
<feature type="active site" description="Charge relay system" evidence="2">
    <location>
        <position position="836"/>
    </location>
</feature>
<feature type="chain" id="PRO_5041429997" evidence="4">
    <location>
        <begin position="24"/>
        <end position="931"/>
    </location>
</feature>
<evidence type="ECO:0000256" key="1">
    <source>
        <dbReference type="ARBA" id="ARBA00011073"/>
    </source>
</evidence>
<feature type="domain" description="Peptidase S8/S53" evidence="5">
    <location>
        <begin position="612"/>
        <end position="851"/>
    </location>
</feature>
<dbReference type="InterPro" id="IPR036852">
    <property type="entry name" value="Peptidase_S8/S53_dom_sf"/>
</dbReference>
<proteinExistence type="inferred from homology"/>
<dbReference type="PANTHER" id="PTHR43399:SF4">
    <property type="entry name" value="CELL WALL-ASSOCIATED PROTEASE"/>
    <property type="match status" value="1"/>
</dbReference>
<dbReference type="AlphaFoldDB" id="A0AA39X5E2"/>
<dbReference type="PROSITE" id="PS51892">
    <property type="entry name" value="SUBTILASE"/>
    <property type="match status" value="1"/>
</dbReference>
<keyword evidence="4" id="KW-0732">Signal</keyword>
<name>A0AA39X5E2_9PEZI</name>
<dbReference type="GO" id="GO:0004252">
    <property type="term" value="F:serine-type endopeptidase activity"/>
    <property type="evidence" value="ECO:0007669"/>
    <property type="project" value="UniProtKB-UniRule"/>
</dbReference>
<reference evidence="7" key="1">
    <citation type="submission" date="2023-06" db="EMBL/GenBank/DDBJ databases">
        <title>Genome-scale phylogeny and comparative genomics of the fungal order Sordariales.</title>
        <authorList>
            <consortium name="Lawrence Berkeley National Laboratory"/>
            <person name="Hensen N."/>
            <person name="Bonometti L."/>
            <person name="Westerberg I."/>
            <person name="Brannstrom I.O."/>
            <person name="Guillou S."/>
            <person name="Cros-Aarteil S."/>
            <person name="Calhoun S."/>
            <person name="Haridas S."/>
            <person name="Kuo A."/>
            <person name="Mondo S."/>
            <person name="Pangilinan J."/>
            <person name="Riley R."/>
            <person name="Labutti K."/>
            <person name="Andreopoulos B."/>
            <person name="Lipzen A."/>
            <person name="Chen C."/>
            <person name="Yanf M."/>
            <person name="Daum C."/>
            <person name="Ng V."/>
            <person name="Clum A."/>
            <person name="Steindorff A."/>
            <person name="Ohm R."/>
            <person name="Martin F."/>
            <person name="Silar P."/>
            <person name="Natvig D."/>
            <person name="Lalanne C."/>
            <person name="Gautier V."/>
            <person name="Ament-Velasquez S.L."/>
            <person name="Kruys A."/>
            <person name="Hutchinson M.I."/>
            <person name="Powell A.J."/>
            <person name="Barry K."/>
            <person name="Miller A.N."/>
            <person name="Grigoriev I.V."/>
            <person name="Debuchy R."/>
            <person name="Gladieux P."/>
            <person name="Thoren M.H."/>
            <person name="Johannesson H."/>
        </authorList>
    </citation>
    <scope>NUCLEOTIDE SEQUENCE</scope>
    <source>
        <strain evidence="7">CBS 606.72</strain>
    </source>
</reference>